<dbReference type="Proteomes" id="UP000179219">
    <property type="component" value="Unassembled WGS sequence"/>
</dbReference>
<gene>
    <name evidence="3" type="ORF">A2159_02365</name>
</gene>
<dbReference type="Gene3D" id="3.90.79.10">
    <property type="entry name" value="Nucleoside Triphosphate Pyrophosphohydrolase"/>
    <property type="match status" value="1"/>
</dbReference>
<evidence type="ECO:0000259" key="2">
    <source>
        <dbReference type="PROSITE" id="PS51462"/>
    </source>
</evidence>
<dbReference type="PROSITE" id="PS00893">
    <property type="entry name" value="NUDIX_BOX"/>
    <property type="match status" value="1"/>
</dbReference>
<protein>
    <recommendedName>
        <fullName evidence="2">Nudix hydrolase domain-containing protein</fullName>
    </recommendedName>
</protein>
<dbReference type="Gene3D" id="1.10.10.10">
    <property type="entry name" value="Winged helix-like DNA-binding domain superfamily/Winged helix DNA-binding domain"/>
    <property type="match status" value="1"/>
</dbReference>
<dbReference type="PROSITE" id="PS51462">
    <property type="entry name" value="NUDIX"/>
    <property type="match status" value="1"/>
</dbReference>
<accession>A0A1F7X0W4</accession>
<comment type="caution">
    <text evidence="3">The sequence shown here is derived from an EMBL/GenBank/DDBJ whole genome shotgun (WGS) entry which is preliminary data.</text>
</comment>
<dbReference type="InterPro" id="IPR015797">
    <property type="entry name" value="NUDIX_hydrolase-like_dom_sf"/>
</dbReference>
<organism evidence="3 4">
    <name type="scientific">Candidatus Woesebacteria bacterium RBG_13_34_9</name>
    <dbReference type="NCBI Taxonomy" id="1802477"/>
    <lineage>
        <taxon>Bacteria</taxon>
        <taxon>Candidatus Woeseibacteriota</taxon>
    </lineage>
</organism>
<dbReference type="GO" id="GO:0016787">
    <property type="term" value="F:hydrolase activity"/>
    <property type="evidence" value="ECO:0007669"/>
    <property type="project" value="UniProtKB-KW"/>
</dbReference>
<dbReference type="AlphaFoldDB" id="A0A1F7X0W4"/>
<keyword evidence="1" id="KW-0378">Hydrolase</keyword>
<name>A0A1F7X0W4_9BACT</name>
<evidence type="ECO:0000256" key="1">
    <source>
        <dbReference type="ARBA" id="ARBA00022801"/>
    </source>
</evidence>
<dbReference type="InterPro" id="IPR000086">
    <property type="entry name" value="NUDIX_hydrolase_dom"/>
</dbReference>
<dbReference type="SUPFAM" id="SSF46785">
    <property type="entry name" value="Winged helix' DNA-binding domain"/>
    <property type="match status" value="1"/>
</dbReference>
<sequence>MELKIHEFQISILRELLFKPQARFRDLKKIDITNDHFTFHLKQLVKQGLVVKTYGRYSLTDEGKEFSNRMDTDALKIERQAKLGIAIHATRTRNKIIEYLVHRRLKEPFFGWYGSHSGKIRWGENPISCAKREFLEETGLTGKFTLKGIVHYHHFHKDGRLLEDKYFWVFRVDNVKGELMEKVPEGENIWMTEKEYKKLKNVFASFDEVLGVINGKKLVYIDRTKFVESY</sequence>
<dbReference type="SUPFAM" id="SSF55811">
    <property type="entry name" value="Nudix"/>
    <property type="match status" value="1"/>
</dbReference>
<dbReference type="InterPro" id="IPR036388">
    <property type="entry name" value="WH-like_DNA-bd_sf"/>
</dbReference>
<dbReference type="Pfam" id="PF00293">
    <property type="entry name" value="NUDIX"/>
    <property type="match status" value="1"/>
</dbReference>
<dbReference type="InterPro" id="IPR020084">
    <property type="entry name" value="NUDIX_hydrolase_CS"/>
</dbReference>
<dbReference type="EMBL" id="MGFP01000041">
    <property type="protein sequence ID" value="OGM08722.1"/>
    <property type="molecule type" value="Genomic_DNA"/>
</dbReference>
<reference evidence="3 4" key="1">
    <citation type="journal article" date="2016" name="Nat. Commun.">
        <title>Thousands of microbial genomes shed light on interconnected biogeochemical processes in an aquifer system.</title>
        <authorList>
            <person name="Anantharaman K."/>
            <person name="Brown C.T."/>
            <person name="Hug L.A."/>
            <person name="Sharon I."/>
            <person name="Castelle C.J."/>
            <person name="Probst A.J."/>
            <person name="Thomas B.C."/>
            <person name="Singh A."/>
            <person name="Wilkins M.J."/>
            <person name="Karaoz U."/>
            <person name="Brodie E.L."/>
            <person name="Williams K.H."/>
            <person name="Hubbard S.S."/>
            <person name="Banfield J.F."/>
        </authorList>
    </citation>
    <scope>NUCLEOTIDE SEQUENCE [LARGE SCALE GENOMIC DNA]</scope>
</reference>
<evidence type="ECO:0000313" key="3">
    <source>
        <dbReference type="EMBL" id="OGM08722.1"/>
    </source>
</evidence>
<proteinExistence type="predicted"/>
<evidence type="ECO:0000313" key="4">
    <source>
        <dbReference type="Proteomes" id="UP000179219"/>
    </source>
</evidence>
<feature type="domain" description="Nudix hydrolase" evidence="2">
    <location>
        <begin position="78"/>
        <end position="214"/>
    </location>
</feature>
<dbReference type="InterPro" id="IPR036390">
    <property type="entry name" value="WH_DNA-bd_sf"/>
</dbReference>